<feature type="transmembrane region" description="Helical" evidence="6">
    <location>
        <begin position="388"/>
        <end position="405"/>
    </location>
</feature>
<dbReference type="EMBL" id="BAAANF010000009">
    <property type="protein sequence ID" value="GAA1682173.1"/>
    <property type="molecule type" value="Genomic_DNA"/>
</dbReference>
<comment type="subcellular location">
    <subcellularLocation>
        <location evidence="1">Cell membrane</location>
        <topology evidence="1">Multi-pass membrane protein</topology>
    </subcellularLocation>
</comment>
<feature type="transmembrane region" description="Helical" evidence="6">
    <location>
        <begin position="113"/>
        <end position="132"/>
    </location>
</feature>
<feature type="transmembrane region" description="Helical" evidence="6">
    <location>
        <begin position="176"/>
        <end position="200"/>
    </location>
</feature>
<evidence type="ECO:0000313" key="8">
    <source>
        <dbReference type="Proteomes" id="UP001500280"/>
    </source>
</evidence>
<feature type="transmembrane region" description="Helical" evidence="6">
    <location>
        <begin position="39"/>
        <end position="61"/>
    </location>
</feature>
<proteinExistence type="predicted"/>
<evidence type="ECO:0000256" key="2">
    <source>
        <dbReference type="ARBA" id="ARBA00022475"/>
    </source>
</evidence>
<accession>A0ABP4T4G8</accession>
<protein>
    <recommendedName>
        <fullName evidence="9">Lipopolysaccharide biosynthesis protein</fullName>
    </recommendedName>
</protein>
<comment type="caution">
    <text evidence="7">The sequence shown here is derived from an EMBL/GenBank/DDBJ whole genome shotgun (WGS) entry which is preliminary data.</text>
</comment>
<organism evidence="7 8">
    <name type="scientific">Kribbella yunnanensis</name>
    <dbReference type="NCBI Taxonomy" id="190194"/>
    <lineage>
        <taxon>Bacteria</taxon>
        <taxon>Bacillati</taxon>
        <taxon>Actinomycetota</taxon>
        <taxon>Actinomycetes</taxon>
        <taxon>Propionibacteriales</taxon>
        <taxon>Kribbellaceae</taxon>
        <taxon>Kribbella</taxon>
    </lineage>
</organism>
<evidence type="ECO:0000256" key="1">
    <source>
        <dbReference type="ARBA" id="ARBA00004651"/>
    </source>
</evidence>
<evidence type="ECO:0008006" key="9">
    <source>
        <dbReference type="Google" id="ProtNLM"/>
    </source>
</evidence>
<name>A0ABP4T4G8_9ACTN</name>
<dbReference type="RefSeq" id="WP_344150403.1">
    <property type="nucleotide sequence ID" value="NZ_BAAANF010000009.1"/>
</dbReference>
<sequence length="427" mass="43496">MSVRKQVLGRLSWGIADQAVSSLGNFLLGVFVARLMGAASLGALGLAFVAYAIALNCSRALSTDAVMVRFSAAGKDSWRQAVAAAGGVALFVGVLSGLICVGLGVVLKQITPGSEAGAAFIALGIVLPGLMFQDSWRSAFFAAGQGAKTFVNDAVWSVLMVGVLAVGYAADVRGITFALLVFGGTAWVAGLFGIWQARILPRPGLALGWLRKHRDLGMRFLVENVVLGASGQIRALVVATTGGLAAAGAIRGAEMVIGPVAALLMGVGQVAVPEAARALTRGRRALLRLGAALSGGLAVVALAWGVTVMITFPLGIGRLVLGDVWADARGLVLGIVVSCAAGCTHVGPSAALRALGRADLTMQCQIVVTTLFVAMAAVGAVFWGAQGAVWGTAIASIVGGGIWWSRLQKAQHEHFGSAHLSPEGAPA</sequence>
<evidence type="ECO:0000256" key="5">
    <source>
        <dbReference type="ARBA" id="ARBA00023136"/>
    </source>
</evidence>
<evidence type="ECO:0000256" key="6">
    <source>
        <dbReference type="SAM" id="Phobius"/>
    </source>
</evidence>
<dbReference type="PANTHER" id="PTHR30250:SF26">
    <property type="entry name" value="PSMA PROTEIN"/>
    <property type="match status" value="1"/>
</dbReference>
<feature type="transmembrane region" description="Helical" evidence="6">
    <location>
        <begin position="330"/>
        <end position="352"/>
    </location>
</feature>
<evidence type="ECO:0000256" key="4">
    <source>
        <dbReference type="ARBA" id="ARBA00022989"/>
    </source>
</evidence>
<keyword evidence="3 6" id="KW-0812">Transmembrane</keyword>
<dbReference type="PANTHER" id="PTHR30250">
    <property type="entry name" value="PST FAMILY PREDICTED COLANIC ACID TRANSPORTER"/>
    <property type="match status" value="1"/>
</dbReference>
<feature type="transmembrane region" description="Helical" evidence="6">
    <location>
        <begin position="364"/>
        <end position="382"/>
    </location>
</feature>
<gene>
    <name evidence="7" type="ORF">GCM10009745_28070</name>
</gene>
<feature type="transmembrane region" description="Helical" evidence="6">
    <location>
        <begin position="285"/>
        <end position="310"/>
    </location>
</feature>
<feature type="transmembrane region" description="Helical" evidence="6">
    <location>
        <begin position="82"/>
        <end position="107"/>
    </location>
</feature>
<dbReference type="Proteomes" id="UP001500280">
    <property type="component" value="Unassembled WGS sequence"/>
</dbReference>
<dbReference type="CDD" id="cd13126">
    <property type="entry name" value="MATE_like_11"/>
    <property type="match status" value="1"/>
</dbReference>
<feature type="transmembrane region" description="Helical" evidence="6">
    <location>
        <begin position="256"/>
        <end position="273"/>
    </location>
</feature>
<evidence type="ECO:0000256" key="3">
    <source>
        <dbReference type="ARBA" id="ARBA00022692"/>
    </source>
</evidence>
<keyword evidence="8" id="KW-1185">Reference proteome</keyword>
<keyword evidence="2" id="KW-1003">Cell membrane</keyword>
<reference evidence="8" key="1">
    <citation type="journal article" date="2019" name="Int. J. Syst. Evol. Microbiol.">
        <title>The Global Catalogue of Microorganisms (GCM) 10K type strain sequencing project: providing services to taxonomists for standard genome sequencing and annotation.</title>
        <authorList>
            <consortium name="The Broad Institute Genomics Platform"/>
            <consortium name="The Broad Institute Genome Sequencing Center for Infectious Disease"/>
            <person name="Wu L."/>
            <person name="Ma J."/>
        </authorList>
    </citation>
    <scope>NUCLEOTIDE SEQUENCE [LARGE SCALE GENOMIC DNA]</scope>
    <source>
        <strain evidence="8">JCM 14307</strain>
    </source>
</reference>
<keyword evidence="4 6" id="KW-1133">Transmembrane helix</keyword>
<dbReference type="InterPro" id="IPR050833">
    <property type="entry name" value="Poly_Biosynth_Transport"/>
</dbReference>
<evidence type="ECO:0000313" key="7">
    <source>
        <dbReference type="EMBL" id="GAA1682173.1"/>
    </source>
</evidence>
<keyword evidence="5 6" id="KW-0472">Membrane</keyword>
<feature type="transmembrane region" description="Helical" evidence="6">
    <location>
        <begin position="153"/>
        <end position="170"/>
    </location>
</feature>